<organism evidence="2 3">
    <name type="scientific">Bacillus phage BCP12</name>
    <dbReference type="NCBI Taxonomy" id="1913122"/>
    <lineage>
        <taxon>Viruses</taxon>
        <taxon>Duplodnaviria</taxon>
        <taxon>Heunggongvirae</taxon>
        <taxon>Uroviricota</taxon>
        <taxon>Caudoviricetes</taxon>
        <taxon>Herelleviridae</taxon>
        <taxon>Bastillevirinae</taxon>
        <taxon>Tsarbombavirus</taxon>
        <taxon>Tsarbombavirus BCP78</taxon>
    </lineage>
</organism>
<evidence type="ECO:0000313" key="2">
    <source>
        <dbReference type="EMBL" id="AQN32565.1"/>
    </source>
</evidence>
<dbReference type="Proteomes" id="UP000246806">
    <property type="component" value="Genome"/>
</dbReference>
<keyword evidence="1" id="KW-0175">Coiled coil</keyword>
<sequence>MPIEQRDPQSGALIFVPTNFEKSTISAARQMKEQSKELEKKLQEVEDMKKQLEAVLKQAKEK</sequence>
<evidence type="ECO:0000256" key="1">
    <source>
        <dbReference type="SAM" id="Coils"/>
    </source>
</evidence>
<feature type="coiled-coil region" evidence="1">
    <location>
        <begin position="28"/>
        <end position="62"/>
    </location>
</feature>
<gene>
    <name evidence="2" type="ORF">BCP12_153</name>
</gene>
<reference evidence="2 3" key="1">
    <citation type="submission" date="2016-10" db="EMBL/GenBank/DDBJ databases">
        <title>Complete Genome Sequence of Bacillus Phage BCP12.</title>
        <authorList>
            <person name="Ghosh K."/>
            <person name="Kim K.-P."/>
        </authorList>
    </citation>
    <scope>NUCLEOTIDE SEQUENCE [LARGE SCALE GENOMIC DNA]</scope>
</reference>
<dbReference type="EMBL" id="KX987999">
    <property type="protein sequence ID" value="AQN32565.1"/>
    <property type="molecule type" value="Genomic_DNA"/>
</dbReference>
<accession>A0A2S0CS78</accession>
<protein>
    <submittedName>
        <fullName evidence="2">Uncharacterized protein</fullName>
    </submittedName>
</protein>
<proteinExistence type="predicted"/>
<evidence type="ECO:0000313" key="3">
    <source>
        <dbReference type="Proteomes" id="UP000246806"/>
    </source>
</evidence>
<name>A0A2S0CS78_9CAUD</name>